<name>G0VB32_NAUCA</name>
<dbReference type="InterPro" id="IPR036885">
    <property type="entry name" value="SWIB_MDM2_dom_sf"/>
</dbReference>
<dbReference type="EMBL" id="HE576753">
    <property type="protein sequence ID" value="CCC68155.1"/>
    <property type="molecule type" value="Genomic_DNA"/>
</dbReference>
<keyword evidence="4" id="KW-1185">Reference proteome</keyword>
<sequence length="249" mass="28572">MSLRKQSSNMEMSGYASYISMIDALLNSSFTDNPTVKELRMDLQEVFALNIEPLRGDFNDIIQSRIEMWQQRSKIIINEIDLEKENISLLRKFNEKLDRHSNNKDDIISPRDKRQKVDVEPTYKISEPLRGFFGETELTKSEIMNRIWDYIELHKLKRSNNSEEILCDDKLGLVFGEVVLAHKIPTMTSKYLERIESELEADASSLEKQSPLSNEDDNNNISEAMSTSSLEDNGSDTSLEDDSSSDDSS</sequence>
<dbReference type="AlphaFoldDB" id="G0VB32"/>
<dbReference type="OrthoDB" id="10251073at2759"/>
<feature type="region of interest" description="Disordered" evidence="1">
    <location>
        <begin position="201"/>
        <end position="249"/>
    </location>
</feature>
<evidence type="ECO:0000313" key="4">
    <source>
        <dbReference type="Proteomes" id="UP000001640"/>
    </source>
</evidence>
<dbReference type="eggNOG" id="KOG1946">
    <property type="taxonomic scope" value="Eukaryota"/>
</dbReference>
<dbReference type="InterPro" id="IPR003121">
    <property type="entry name" value="SWIB_MDM2_domain"/>
</dbReference>
<dbReference type="RefSeq" id="XP_003674532.1">
    <property type="nucleotide sequence ID" value="XM_003674484.1"/>
</dbReference>
<organism evidence="3 4">
    <name type="scientific">Naumovozyma castellii</name>
    <name type="common">Yeast</name>
    <name type="synonym">Saccharomyces castellii</name>
    <dbReference type="NCBI Taxonomy" id="27288"/>
    <lineage>
        <taxon>Eukaryota</taxon>
        <taxon>Fungi</taxon>
        <taxon>Dikarya</taxon>
        <taxon>Ascomycota</taxon>
        <taxon>Saccharomycotina</taxon>
        <taxon>Saccharomycetes</taxon>
        <taxon>Saccharomycetales</taxon>
        <taxon>Saccharomycetaceae</taxon>
        <taxon>Naumovozyma</taxon>
    </lineage>
</organism>
<dbReference type="Pfam" id="PF02201">
    <property type="entry name" value="SWIB"/>
    <property type="match status" value="1"/>
</dbReference>
<feature type="domain" description="DM2" evidence="2">
    <location>
        <begin position="118"/>
        <end position="194"/>
    </location>
</feature>
<feature type="compositionally biased region" description="Acidic residues" evidence="1">
    <location>
        <begin position="238"/>
        <end position="249"/>
    </location>
</feature>
<accession>G0VB32</accession>
<dbReference type="SMART" id="SM00151">
    <property type="entry name" value="SWIB"/>
    <property type="match status" value="1"/>
</dbReference>
<reference key="2">
    <citation type="submission" date="2011-08" db="EMBL/GenBank/DDBJ databases">
        <title>Genome sequence of Naumovozyma castellii.</title>
        <authorList>
            <person name="Gordon J.L."/>
            <person name="Armisen D."/>
            <person name="Proux-Wera E."/>
            <person name="OhEigeartaigh S.S."/>
            <person name="Byrne K.P."/>
            <person name="Wolfe K.H."/>
        </authorList>
    </citation>
    <scope>NUCLEOTIDE SEQUENCE</scope>
    <source>
        <strain>Type strain:CBS 4309</strain>
    </source>
</reference>
<gene>
    <name evidence="3" type="primary">NCAS0B00710</name>
    <name evidence="3" type="ordered locus">NCAS_0B00710</name>
</gene>
<dbReference type="GeneID" id="96901719"/>
<dbReference type="InParanoid" id="G0VB32"/>
<dbReference type="PROSITE" id="PS51925">
    <property type="entry name" value="SWIB_MDM2"/>
    <property type="match status" value="1"/>
</dbReference>
<evidence type="ECO:0000256" key="1">
    <source>
        <dbReference type="SAM" id="MobiDB-lite"/>
    </source>
</evidence>
<dbReference type="SUPFAM" id="SSF47592">
    <property type="entry name" value="SWIB/MDM2 domain"/>
    <property type="match status" value="1"/>
</dbReference>
<proteinExistence type="predicted"/>
<dbReference type="KEGG" id="ncs:NCAS_0B00710"/>
<reference evidence="3 4" key="1">
    <citation type="journal article" date="2011" name="Proc. Natl. Acad. Sci. U.S.A.">
        <title>Evolutionary erosion of yeast sex chromosomes by mating-type switching accidents.</title>
        <authorList>
            <person name="Gordon J.L."/>
            <person name="Armisen D."/>
            <person name="Proux-Wera E."/>
            <person name="Oheigeartaigh S.S."/>
            <person name="Byrne K.P."/>
            <person name="Wolfe K.H."/>
        </authorList>
    </citation>
    <scope>NUCLEOTIDE SEQUENCE [LARGE SCALE GENOMIC DNA]</scope>
    <source>
        <strain evidence="4">ATCC 76901 / BCRC 22586 / CBS 4309 / NBRC 1992 / NRRL Y-12630</strain>
    </source>
</reference>
<dbReference type="PANTHER" id="PTHR13844">
    <property type="entry name" value="SWI/SNF-RELATED MATRIX-ASSOCIATED ACTIN-DEPENDENT REGULATOR OF CHROMATIN SUBFAMILY D"/>
    <property type="match status" value="1"/>
</dbReference>
<dbReference type="Proteomes" id="UP000001640">
    <property type="component" value="Chromosome 2"/>
</dbReference>
<evidence type="ECO:0000313" key="3">
    <source>
        <dbReference type="EMBL" id="CCC68155.1"/>
    </source>
</evidence>
<dbReference type="Gene3D" id="1.10.245.10">
    <property type="entry name" value="SWIB/MDM2 domain"/>
    <property type="match status" value="1"/>
</dbReference>
<dbReference type="OMA" id="NHIMDSE"/>
<dbReference type="InterPro" id="IPR019835">
    <property type="entry name" value="SWIB_domain"/>
</dbReference>
<protein>
    <recommendedName>
        <fullName evidence="2">DM2 domain-containing protein</fullName>
    </recommendedName>
</protein>
<evidence type="ECO:0000259" key="2">
    <source>
        <dbReference type="PROSITE" id="PS51925"/>
    </source>
</evidence>
<dbReference type="STRING" id="1064592.G0VB32"/>
<dbReference type="HOGENOM" id="CLU_1116003_0_0_1"/>
<feature type="compositionally biased region" description="Polar residues" evidence="1">
    <location>
        <begin position="208"/>
        <end position="232"/>
    </location>
</feature>
<dbReference type="CDD" id="cd10567">
    <property type="entry name" value="SWIB-MDM2_like"/>
    <property type="match status" value="1"/>
</dbReference>